<gene>
    <name evidence="2" type="ORF">BECKFM1743A_GA0114220_104804</name>
    <name evidence="3" type="ORF">BECKFM1743B_GA0114221_103732</name>
    <name evidence="1" type="ORF">BECKFM1743C_GA0114222_103784</name>
</gene>
<sequence>MRFALAGSPASYRASLNLVAARLRCTTIRPFLVFCAKNSVAVCRAMLSAFIILMKCEVRKIIQKRGKHDIQVVFYLMGDLFGNTTQCFFHT</sequence>
<dbReference type="EMBL" id="CAADFL010000373">
    <property type="protein sequence ID" value="VFK15484.1"/>
    <property type="molecule type" value="Genomic_DNA"/>
</dbReference>
<dbReference type="AlphaFoldDB" id="A0A450WEP1"/>
<proteinExistence type="predicted"/>
<accession>A0A450WEP1</accession>
<organism evidence="3">
    <name type="scientific">Candidatus Kentrum sp. FM</name>
    <dbReference type="NCBI Taxonomy" id="2126340"/>
    <lineage>
        <taxon>Bacteria</taxon>
        <taxon>Pseudomonadati</taxon>
        <taxon>Pseudomonadota</taxon>
        <taxon>Gammaproteobacteria</taxon>
        <taxon>Candidatus Kentrum</taxon>
    </lineage>
</organism>
<reference evidence="3" key="1">
    <citation type="submission" date="2019-02" db="EMBL/GenBank/DDBJ databases">
        <authorList>
            <person name="Gruber-Vodicka R. H."/>
            <person name="Seah K. B. B."/>
        </authorList>
    </citation>
    <scope>NUCLEOTIDE SEQUENCE</scope>
    <source>
        <strain evidence="2">BECK_BZ163</strain>
        <strain evidence="3">BECK_BZ164</strain>
        <strain evidence="1">BECK_BZ165</strain>
    </source>
</reference>
<dbReference type="EMBL" id="CAADFA010000378">
    <property type="protein sequence ID" value="VFJ64827.1"/>
    <property type="molecule type" value="Genomic_DNA"/>
</dbReference>
<name>A0A450WEP1_9GAMM</name>
<dbReference type="EMBL" id="CAADEZ010000480">
    <property type="protein sequence ID" value="VFJ68708.1"/>
    <property type="molecule type" value="Genomic_DNA"/>
</dbReference>
<evidence type="ECO:0000313" key="2">
    <source>
        <dbReference type="EMBL" id="VFJ68708.1"/>
    </source>
</evidence>
<protein>
    <submittedName>
        <fullName evidence="3">Uncharacterized protein</fullName>
    </submittedName>
</protein>
<evidence type="ECO:0000313" key="3">
    <source>
        <dbReference type="EMBL" id="VFK15484.1"/>
    </source>
</evidence>
<evidence type="ECO:0000313" key="1">
    <source>
        <dbReference type="EMBL" id="VFJ64827.1"/>
    </source>
</evidence>